<evidence type="ECO:0000313" key="9">
    <source>
        <dbReference type="Proteomes" id="UP001209570"/>
    </source>
</evidence>
<feature type="transmembrane region" description="Helical" evidence="6">
    <location>
        <begin position="370"/>
        <end position="394"/>
    </location>
</feature>
<comment type="subcellular location">
    <subcellularLocation>
        <location evidence="1">Membrane</location>
        <topology evidence="1">Multi-pass membrane protein</topology>
    </subcellularLocation>
</comment>
<dbReference type="Pfam" id="PF12832">
    <property type="entry name" value="MFS_1_like"/>
    <property type="match status" value="1"/>
</dbReference>
<protein>
    <recommendedName>
        <fullName evidence="7">Major facilitator superfamily (MFS) profile domain-containing protein</fullName>
    </recommendedName>
</protein>
<reference evidence="8" key="1">
    <citation type="submission" date="2021-12" db="EMBL/GenBank/DDBJ databases">
        <title>Prjna785345.</title>
        <authorList>
            <person name="Rujirawat T."/>
            <person name="Krajaejun T."/>
        </authorList>
    </citation>
    <scope>NUCLEOTIDE SEQUENCE</scope>
    <source>
        <strain evidence="8">Pi057C3</strain>
    </source>
</reference>
<keyword evidence="3 6" id="KW-0812">Transmembrane</keyword>
<evidence type="ECO:0000256" key="5">
    <source>
        <dbReference type="ARBA" id="ARBA00023136"/>
    </source>
</evidence>
<evidence type="ECO:0000313" key="8">
    <source>
        <dbReference type="EMBL" id="KAJ0397971.1"/>
    </source>
</evidence>
<evidence type="ECO:0000256" key="1">
    <source>
        <dbReference type="ARBA" id="ARBA00004141"/>
    </source>
</evidence>
<accession>A0AAD5Q502</accession>
<dbReference type="InterPro" id="IPR020846">
    <property type="entry name" value="MFS_dom"/>
</dbReference>
<dbReference type="EMBL" id="JAKCXM010000232">
    <property type="protein sequence ID" value="KAJ0397971.1"/>
    <property type="molecule type" value="Genomic_DNA"/>
</dbReference>
<feature type="transmembrane region" description="Helical" evidence="6">
    <location>
        <begin position="281"/>
        <end position="299"/>
    </location>
</feature>
<feature type="transmembrane region" description="Helical" evidence="6">
    <location>
        <begin position="20"/>
        <end position="40"/>
    </location>
</feature>
<dbReference type="GO" id="GO:0022857">
    <property type="term" value="F:transmembrane transporter activity"/>
    <property type="evidence" value="ECO:0007669"/>
    <property type="project" value="InterPro"/>
</dbReference>
<dbReference type="InterPro" id="IPR051717">
    <property type="entry name" value="MFS_MFSD6"/>
</dbReference>
<feature type="transmembrane region" description="Helical" evidence="6">
    <location>
        <begin position="215"/>
        <end position="238"/>
    </location>
</feature>
<feature type="transmembrane region" description="Helical" evidence="6">
    <location>
        <begin position="52"/>
        <end position="70"/>
    </location>
</feature>
<dbReference type="InterPro" id="IPR024989">
    <property type="entry name" value="MFS_assoc_dom"/>
</dbReference>
<keyword evidence="9" id="KW-1185">Reference proteome</keyword>
<sequence length="435" mass="48305">MGSPWTFLLDGGESSRLVSLKMLYLIHYMAFSTQTFLPMYFDTKENYSKFQIGILLALPCVCSIIGPPVWGAAADLLHNQKLVHVTCLVSAALLMFSLQYVKSFELMCVMFFIANFQTQPTWSLLDQVAMEMLDRIGGDYGKQRLYGAVGYGIGGYMAGVIAAAVGIAWCFNMVVALSVFSLFILMYHIPSYQRAAQTNVDFWQSMRYILTQRDVLMLFVLVLVIGIMAQMIDSFLFLYLFNLAGNNSNLVGIVIAVETTSELPLFFHANKIIDRLGTPKCIFLGIAAYGIRLLFYTFISNPWTVLPIEALHGVTFGLVWAAFTNYVYHSAPEGTEGTMIGLLAAVQKGVGGGIGTLVGGWIYQEHGGRVMWAVAVFCVLPLSLVVAFAFSYLAKEHRAQQPKILEFEERPLKKRTPSYGAIHHLGSSNCLEDLK</sequence>
<evidence type="ECO:0000256" key="3">
    <source>
        <dbReference type="ARBA" id="ARBA00022692"/>
    </source>
</evidence>
<gene>
    <name evidence="8" type="ORF">P43SY_003879</name>
</gene>
<dbReference type="PROSITE" id="PS50850">
    <property type="entry name" value="MFS"/>
    <property type="match status" value="1"/>
</dbReference>
<feature type="transmembrane region" description="Helical" evidence="6">
    <location>
        <begin position="250"/>
        <end position="269"/>
    </location>
</feature>
<comment type="similarity">
    <text evidence="2">Belongs to the major facilitator superfamily. MFSD6 family.</text>
</comment>
<dbReference type="SUPFAM" id="SSF103473">
    <property type="entry name" value="MFS general substrate transporter"/>
    <property type="match status" value="1"/>
</dbReference>
<feature type="transmembrane region" description="Helical" evidence="6">
    <location>
        <begin position="82"/>
        <end position="101"/>
    </location>
</feature>
<evidence type="ECO:0000256" key="2">
    <source>
        <dbReference type="ARBA" id="ARBA00005241"/>
    </source>
</evidence>
<dbReference type="Proteomes" id="UP001209570">
    <property type="component" value="Unassembled WGS sequence"/>
</dbReference>
<feature type="transmembrane region" description="Helical" evidence="6">
    <location>
        <begin position="340"/>
        <end position="364"/>
    </location>
</feature>
<dbReference type="PANTHER" id="PTHR16172:SF41">
    <property type="entry name" value="MAJOR FACILITATOR SUPERFAMILY DOMAIN-CONTAINING PROTEIN 6-LIKE"/>
    <property type="match status" value="1"/>
</dbReference>
<evidence type="ECO:0000256" key="6">
    <source>
        <dbReference type="SAM" id="Phobius"/>
    </source>
</evidence>
<keyword evidence="5 6" id="KW-0472">Membrane</keyword>
<feature type="domain" description="Major facilitator superfamily (MFS) profile" evidence="7">
    <location>
        <begin position="214"/>
        <end position="435"/>
    </location>
</feature>
<dbReference type="Gene3D" id="1.20.1250.20">
    <property type="entry name" value="MFS general substrate transporter like domains"/>
    <property type="match status" value="2"/>
</dbReference>
<dbReference type="AlphaFoldDB" id="A0AAD5Q502"/>
<dbReference type="InterPro" id="IPR036259">
    <property type="entry name" value="MFS_trans_sf"/>
</dbReference>
<comment type="caution">
    <text evidence="8">The sequence shown here is derived from an EMBL/GenBank/DDBJ whole genome shotgun (WGS) entry which is preliminary data.</text>
</comment>
<feature type="transmembrane region" description="Helical" evidence="6">
    <location>
        <begin position="145"/>
        <end position="165"/>
    </location>
</feature>
<feature type="transmembrane region" description="Helical" evidence="6">
    <location>
        <begin position="311"/>
        <end position="328"/>
    </location>
</feature>
<organism evidence="8 9">
    <name type="scientific">Pythium insidiosum</name>
    <name type="common">Pythiosis disease agent</name>
    <dbReference type="NCBI Taxonomy" id="114742"/>
    <lineage>
        <taxon>Eukaryota</taxon>
        <taxon>Sar</taxon>
        <taxon>Stramenopiles</taxon>
        <taxon>Oomycota</taxon>
        <taxon>Peronosporomycetes</taxon>
        <taxon>Pythiales</taxon>
        <taxon>Pythiaceae</taxon>
        <taxon>Pythium</taxon>
    </lineage>
</organism>
<feature type="transmembrane region" description="Helical" evidence="6">
    <location>
        <begin position="171"/>
        <end position="189"/>
    </location>
</feature>
<dbReference type="PANTHER" id="PTHR16172">
    <property type="entry name" value="MAJOR FACILITATOR SUPERFAMILY DOMAIN-CONTAINING PROTEIN 6-LIKE"/>
    <property type="match status" value="1"/>
</dbReference>
<evidence type="ECO:0000256" key="4">
    <source>
        <dbReference type="ARBA" id="ARBA00022989"/>
    </source>
</evidence>
<evidence type="ECO:0000259" key="7">
    <source>
        <dbReference type="PROSITE" id="PS50850"/>
    </source>
</evidence>
<name>A0AAD5Q502_PYTIN</name>
<keyword evidence="4 6" id="KW-1133">Transmembrane helix</keyword>
<proteinExistence type="inferred from homology"/>
<dbReference type="GO" id="GO:0016020">
    <property type="term" value="C:membrane"/>
    <property type="evidence" value="ECO:0007669"/>
    <property type="project" value="UniProtKB-SubCell"/>
</dbReference>